<keyword evidence="1" id="KW-1133">Transmembrane helix</keyword>
<keyword evidence="1" id="KW-0812">Transmembrane</keyword>
<accession>A0A2H0BVG0</accession>
<comment type="caution">
    <text evidence="2">The sequence shown here is derived from an EMBL/GenBank/DDBJ whole genome shotgun (WGS) entry which is preliminary data.</text>
</comment>
<dbReference type="Proteomes" id="UP000231246">
    <property type="component" value="Unassembled WGS sequence"/>
</dbReference>
<evidence type="ECO:0000256" key="1">
    <source>
        <dbReference type="SAM" id="Phobius"/>
    </source>
</evidence>
<feature type="transmembrane region" description="Helical" evidence="1">
    <location>
        <begin position="20"/>
        <end position="42"/>
    </location>
</feature>
<gene>
    <name evidence="2" type="ORF">COW99_02780</name>
</gene>
<keyword evidence="1" id="KW-0472">Membrane</keyword>
<proteinExistence type="predicted"/>
<reference evidence="2 3" key="1">
    <citation type="submission" date="2017-09" db="EMBL/GenBank/DDBJ databases">
        <title>Depth-based differentiation of microbial function through sediment-hosted aquifers and enrichment of novel symbionts in the deep terrestrial subsurface.</title>
        <authorList>
            <person name="Probst A.J."/>
            <person name="Ladd B."/>
            <person name="Jarett J.K."/>
            <person name="Geller-Mcgrath D.E."/>
            <person name="Sieber C.M."/>
            <person name="Emerson J.B."/>
            <person name="Anantharaman K."/>
            <person name="Thomas B.C."/>
            <person name="Malmstrom R."/>
            <person name="Stieglmeier M."/>
            <person name="Klingl A."/>
            <person name="Woyke T."/>
            <person name="Ryan C.M."/>
            <person name="Banfield J.F."/>
        </authorList>
    </citation>
    <scope>NUCLEOTIDE SEQUENCE [LARGE SCALE GENOMIC DNA]</scope>
    <source>
        <strain evidence="2">CG22_combo_CG10-13_8_21_14_all_38_20</strain>
    </source>
</reference>
<sequence>MLHIPHNWHFLHKKTDGVRVLYANFFLRQLAINTFGIFIPYYKRRKGGEVDFILDEQQALEVKNKAIPQYIQDLSRKAKTLDIRDYYVVSKAFVDDKYEWLLQEE</sequence>
<evidence type="ECO:0000313" key="3">
    <source>
        <dbReference type="Proteomes" id="UP000231246"/>
    </source>
</evidence>
<dbReference type="EMBL" id="PCTA01000019">
    <property type="protein sequence ID" value="PIP61672.1"/>
    <property type="molecule type" value="Genomic_DNA"/>
</dbReference>
<dbReference type="AlphaFoldDB" id="A0A2H0BVG0"/>
<organism evidence="2 3">
    <name type="scientific">Candidatus Roizmanbacteria bacterium CG22_combo_CG10-13_8_21_14_all_38_20</name>
    <dbReference type="NCBI Taxonomy" id="1974862"/>
    <lineage>
        <taxon>Bacteria</taxon>
        <taxon>Candidatus Roizmaniibacteriota</taxon>
    </lineage>
</organism>
<name>A0A2H0BVG0_9BACT</name>
<evidence type="ECO:0000313" key="2">
    <source>
        <dbReference type="EMBL" id="PIP61672.1"/>
    </source>
</evidence>
<protein>
    <recommendedName>
        <fullName evidence="4">DUF4143 domain-containing protein</fullName>
    </recommendedName>
</protein>
<evidence type="ECO:0008006" key="4">
    <source>
        <dbReference type="Google" id="ProtNLM"/>
    </source>
</evidence>